<feature type="compositionally biased region" description="Polar residues" evidence="1">
    <location>
        <begin position="91"/>
        <end position="102"/>
    </location>
</feature>
<name>A0A2C5YB22_9HYPO</name>
<proteinExistence type="predicted"/>
<feature type="region of interest" description="Disordered" evidence="1">
    <location>
        <begin position="91"/>
        <end position="111"/>
    </location>
</feature>
<dbReference type="InterPro" id="IPR025676">
    <property type="entry name" value="Clr5_dom"/>
</dbReference>
<dbReference type="PANTHER" id="PTHR38788:SF3">
    <property type="entry name" value="CLR5 DOMAIN-CONTAINING PROTEIN"/>
    <property type="match status" value="1"/>
</dbReference>
<dbReference type="Proteomes" id="UP000226192">
    <property type="component" value="Unassembled WGS sequence"/>
</dbReference>
<dbReference type="InterPro" id="IPR011990">
    <property type="entry name" value="TPR-like_helical_dom_sf"/>
</dbReference>
<gene>
    <name evidence="3" type="ORF">CDD81_4911</name>
</gene>
<sequence>MYDAPLRALAPRQLSLDAPASPDRLGSKEHSEAEWQTHRSLIDQLYITEGRKLVDVMAILRSRHGFDATEQMYKKRLRKWNIRKRSYRKSSNGIVTPTSTPSHDADDDADDTLLPRPCLALDRPSSPSPYTSLELVLDSVFVWSLGKLDSHSVDLDPMSRYLANPNQPPMADSRTMYRTFELVFDLWSHGKGQLAGMAARRAFYALEFVLAEDHPDLIWHILDAVYDMADRGHMQLLGIFVTYANVLAKTRLPASHPLLRILQQLVQADFHTLQGRQQLCHTLRQAWRRNSNVLGQHIGSLAPRHLWLYEQLIWDGRTPLRKDSNLAERKDAMLNALGALLHCPDMLTNSDPMGHDQLRIAALMLEYTQMDLGDKQQAEALAQELLDRTASDAGGRSNARFHAYARKMLARLQQDRHDFDLAEENLRWAVTKREAAHGADSNLRVIRDMWVLAAHFQRANRHDDAAQTVRDAISRAERFLHQDADCVELR</sequence>
<dbReference type="STRING" id="1399860.A0A2C5YB22"/>
<comment type="caution">
    <text evidence="3">The sequence shown here is derived from an EMBL/GenBank/DDBJ whole genome shotgun (WGS) entry which is preliminary data.</text>
</comment>
<dbReference type="Gene3D" id="1.25.40.10">
    <property type="entry name" value="Tetratricopeptide repeat domain"/>
    <property type="match status" value="1"/>
</dbReference>
<reference evidence="3 4" key="1">
    <citation type="submission" date="2017-06" db="EMBL/GenBank/DDBJ databases">
        <title>Ant-infecting Ophiocordyceps genomes reveal a high diversity of potential behavioral manipulation genes and a possible major role for enterotoxins.</title>
        <authorList>
            <person name="De Bekker C."/>
            <person name="Evans H.C."/>
            <person name="Brachmann A."/>
            <person name="Hughes D.P."/>
        </authorList>
    </citation>
    <scope>NUCLEOTIDE SEQUENCE [LARGE SCALE GENOMIC DNA]</scope>
    <source>
        <strain evidence="3 4">Map64</strain>
    </source>
</reference>
<evidence type="ECO:0000313" key="3">
    <source>
        <dbReference type="EMBL" id="PHH64164.1"/>
    </source>
</evidence>
<dbReference type="Pfam" id="PF14420">
    <property type="entry name" value="Clr5"/>
    <property type="match status" value="1"/>
</dbReference>
<dbReference type="AlphaFoldDB" id="A0A2C5YB22"/>
<protein>
    <recommendedName>
        <fullName evidence="2">Clr5 domain-containing protein</fullName>
    </recommendedName>
</protein>
<feature type="domain" description="Clr5" evidence="2">
    <location>
        <begin position="32"/>
        <end position="84"/>
    </location>
</feature>
<evidence type="ECO:0000313" key="4">
    <source>
        <dbReference type="Proteomes" id="UP000226192"/>
    </source>
</evidence>
<evidence type="ECO:0000259" key="2">
    <source>
        <dbReference type="Pfam" id="PF14420"/>
    </source>
</evidence>
<dbReference type="OrthoDB" id="5308957at2759"/>
<accession>A0A2C5YB22</accession>
<feature type="region of interest" description="Disordered" evidence="1">
    <location>
        <begin position="13"/>
        <end position="33"/>
    </location>
</feature>
<dbReference type="PANTHER" id="PTHR38788">
    <property type="entry name" value="CLR5 DOMAIN-CONTAINING PROTEIN"/>
    <property type="match status" value="1"/>
</dbReference>
<organism evidence="3 4">
    <name type="scientific">Ophiocordyceps australis</name>
    <dbReference type="NCBI Taxonomy" id="1399860"/>
    <lineage>
        <taxon>Eukaryota</taxon>
        <taxon>Fungi</taxon>
        <taxon>Dikarya</taxon>
        <taxon>Ascomycota</taxon>
        <taxon>Pezizomycotina</taxon>
        <taxon>Sordariomycetes</taxon>
        <taxon>Hypocreomycetidae</taxon>
        <taxon>Hypocreales</taxon>
        <taxon>Ophiocordycipitaceae</taxon>
        <taxon>Ophiocordyceps</taxon>
    </lineage>
</organism>
<evidence type="ECO:0000256" key="1">
    <source>
        <dbReference type="SAM" id="MobiDB-lite"/>
    </source>
</evidence>
<dbReference type="EMBL" id="NJET01000035">
    <property type="protein sequence ID" value="PHH64164.1"/>
    <property type="molecule type" value="Genomic_DNA"/>
</dbReference>
<keyword evidence="4" id="KW-1185">Reference proteome</keyword>